<evidence type="ECO:0000313" key="1">
    <source>
        <dbReference type="EMBL" id="JAS88387.1"/>
    </source>
</evidence>
<dbReference type="AlphaFoldDB" id="A0A1B6INA4"/>
<feature type="non-terminal residue" evidence="1">
    <location>
        <position position="103"/>
    </location>
</feature>
<gene>
    <name evidence="1" type="ORF">g.3365</name>
</gene>
<dbReference type="EMBL" id="GECU01019319">
    <property type="protein sequence ID" value="JAS88387.1"/>
    <property type="molecule type" value="Transcribed_RNA"/>
</dbReference>
<name>A0A1B6INA4_9HEMI</name>
<reference evidence="1" key="1">
    <citation type="submission" date="2015-11" db="EMBL/GenBank/DDBJ databases">
        <title>De novo transcriptome assembly of four potential Pierce s Disease insect vectors from Arizona vineyards.</title>
        <authorList>
            <person name="Tassone E.E."/>
        </authorList>
    </citation>
    <scope>NUCLEOTIDE SEQUENCE</scope>
</reference>
<feature type="non-terminal residue" evidence="1">
    <location>
        <position position="1"/>
    </location>
</feature>
<accession>A0A1B6INA4</accession>
<organism evidence="1">
    <name type="scientific">Homalodisca liturata</name>
    <dbReference type="NCBI Taxonomy" id="320908"/>
    <lineage>
        <taxon>Eukaryota</taxon>
        <taxon>Metazoa</taxon>
        <taxon>Ecdysozoa</taxon>
        <taxon>Arthropoda</taxon>
        <taxon>Hexapoda</taxon>
        <taxon>Insecta</taxon>
        <taxon>Pterygota</taxon>
        <taxon>Neoptera</taxon>
        <taxon>Paraneoptera</taxon>
        <taxon>Hemiptera</taxon>
        <taxon>Auchenorrhyncha</taxon>
        <taxon>Membracoidea</taxon>
        <taxon>Cicadellidae</taxon>
        <taxon>Cicadellinae</taxon>
        <taxon>Proconiini</taxon>
        <taxon>Homalodisca</taxon>
    </lineage>
</organism>
<sequence>LSFAQGVFQSSLKIAKAIPISILPVFSKIFEKAFLIQFEKYLDHHEVLYPKNLDSGKTSRQSMPLTVCIMRHNCTSWSSGIRGLPHDWISSYLKDREQCMQIA</sequence>
<proteinExistence type="predicted"/>
<protein>
    <submittedName>
        <fullName evidence="1">Uncharacterized protein</fullName>
    </submittedName>
</protein>